<evidence type="ECO:0000313" key="3">
    <source>
        <dbReference type="Proteomes" id="UP000183529"/>
    </source>
</evidence>
<organism evidence="2 3">
    <name type="scientific">Paraburkholderia tropica</name>
    <dbReference type="NCBI Taxonomy" id="92647"/>
    <lineage>
        <taxon>Bacteria</taxon>
        <taxon>Pseudomonadati</taxon>
        <taxon>Pseudomonadota</taxon>
        <taxon>Betaproteobacteria</taxon>
        <taxon>Burkholderiales</taxon>
        <taxon>Burkholderiaceae</taxon>
        <taxon>Paraburkholderia</taxon>
    </lineage>
</organism>
<name>A0AAQ1GHP6_9BURK</name>
<gene>
    <name evidence="1" type="ORF">C7400_12651</name>
    <name evidence="2" type="ORF">SAMN05216550_110266</name>
</gene>
<sequence>MFVVQTSQAYTGYLADVRQRGPGFHTASV</sequence>
<dbReference type="Proteomes" id="UP000247515">
    <property type="component" value="Unassembled WGS sequence"/>
</dbReference>
<comment type="caution">
    <text evidence="2">The sequence shown here is derived from an EMBL/GenBank/DDBJ whole genome shotgun (WGS) entry which is preliminary data.</text>
</comment>
<reference evidence="1 4" key="2">
    <citation type="submission" date="2018-05" db="EMBL/GenBank/DDBJ databases">
        <title>Genomic Encyclopedia of Type Strains, Phase IV (KMG-V): Genome sequencing to study the core and pangenomes of soil and plant-associated prokaryotes.</title>
        <authorList>
            <person name="Whitman W."/>
        </authorList>
    </citation>
    <scope>NUCLEOTIDE SEQUENCE [LARGE SCALE GENOMIC DNA]</scope>
    <source>
        <strain evidence="1 4">SIr-6563</strain>
    </source>
</reference>
<protein>
    <submittedName>
        <fullName evidence="2">Uncharacterized protein</fullName>
    </submittedName>
</protein>
<evidence type="ECO:0000313" key="1">
    <source>
        <dbReference type="EMBL" id="PXX08627.1"/>
    </source>
</evidence>
<keyword evidence="4" id="KW-1185">Reference proteome</keyword>
<evidence type="ECO:0000313" key="2">
    <source>
        <dbReference type="EMBL" id="SEJ91559.1"/>
    </source>
</evidence>
<reference evidence="2 3" key="1">
    <citation type="submission" date="2016-10" db="EMBL/GenBank/DDBJ databases">
        <authorList>
            <person name="Varghese N."/>
            <person name="Submissions S."/>
        </authorList>
    </citation>
    <scope>NUCLEOTIDE SEQUENCE [LARGE SCALE GENOMIC DNA]</scope>
    <source>
        <strain evidence="2 3">LMG 22274</strain>
    </source>
</reference>
<accession>A0AAQ1GHP6</accession>
<dbReference type="Proteomes" id="UP000183529">
    <property type="component" value="Unassembled WGS sequence"/>
</dbReference>
<proteinExistence type="predicted"/>
<dbReference type="AlphaFoldDB" id="A0AAQ1GHP6"/>
<dbReference type="EMBL" id="QJJV01000026">
    <property type="protein sequence ID" value="PXX08627.1"/>
    <property type="molecule type" value="Genomic_DNA"/>
</dbReference>
<evidence type="ECO:0000313" key="4">
    <source>
        <dbReference type="Proteomes" id="UP000247515"/>
    </source>
</evidence>
<dbReference type="EMBL" id="FNZM01000010">
    <property type="protein sequence ID" value="SEJ91559.1"/>
    <property type="molecule type" value="Genomic_DNA"/>
</dbReference>